<keyword evidence="1" id="KW-0812">Transmembrane</keyword>
<evidence type="ECO:0000313" key="2">
    <source>
        <dbReference type="EMBL" id="GAA2364129.1"/>
    </source>
</evidence>
<dbReference type="EMBL" id="BAAARA010000025">
    <property type="protein sequence ID" value="GAA2364129.1"/>
    <property type="molecule type" value="Genomic_DNA"/>
</dbReference>
<proteinExistence type="predicted"/>
<accession>A0ABN3GZP3</accession>
<evidence type="ECO:0000313" key="3">
    <source>
        <dbReference type="Proteomes" id="UP001501218"/>
    </source>
</evidence>
<dbReference type="Proteomes" id="UP001501218">
    <property type="component" value="Unassembled WGS sequence"/>
</dbReference>
<sequence>MVCRIPNGRSSRRRSIAVIVLAVVVILLVTLLILAYMLDSGPNTASQVATLLAR</sequence>
<organism evidence="2 3">
    <name type="scientific">Saccharopolyspora halophila</name>
    <dbReference type="NCBI Taxonomy" id="405551"/>
    <lineage>
        <taxon>Bacteria</taxon>
        <taxon>Bacillati</taxon>
        <taxon>Actinomycetota</taxon>
        <taxon>Actinomycetes</taxon>
        <taxon>Pseudonocardiales</taxon>
        <taxon>Pseudonocardiaceae</taxon>
        <taxon>Saccharopolyspora</taxon>
    </lineage>
</organism>
<dbReference type="RefSeq" id="WP_344138021.1">
    <property type="nucleotide sequence ID" value="NZ_BAAARA010000025.1"/>
</dbReference>
<comment type="caution">
    <text evidence="2">The sequence shown here is derived from an EMBL/GenBank/DDBJ whole genome shotgun (WGS) entry which is preliminary data.</text>
</comment>
<feature type="transmembrane region" description="Helical" evidence="1">
    <location>
        <begin position="16"/>
        <end position="38"/>
    </location>
</feature>
<keyword evidence="1" id="KW-1133">Transmembrane helix</keyword>
<keyword evidence="3" id="KW-1185">Reference proteome</keyword>
<name>A0ABN3GZP3_9PSEU</name>
<evidence type="ECO:0000256" key="1">
    <source>
        <dbReference type="SAM" id="Phobius"/>
    </source>
</evidence>
<gene>
    <name evidence="2" type="ORF">GCM10009854_49890</name>
</gene>
<protein>
    <submittedName>
        <fullName evidence="2">Uncharacterized protein</fullName>
    </submittedName>
</protein>
<keyword evidence="1" id="KW-0472">Membrane</keyword>
<reference evidence="2 3" key="1">
    <citation type="journal article" date="2019" name="Int. J. Syst. Evol. Microbiol.">
        <title>The Global Catalogue of Microorganisms (GCM) 10K type strain sequencing project: providing services to taxonomists for standard genome sequencing and annotation.</title>
        <authorList>
            <consortium name="The Broad Institute Genomics Platform"/>
            <consortium name="The Broad Institute Genome Sequencing Center for Infectious Disease"/>
            <person name="Wu L."/>
            <person name="Ma J."/>
        </authorList>
    </citation>
    <scope>NUCLEOTIDE SEQUENCE [LARGE SCALE GENOMIC DNA]</scope>
    <source>
        <strain evidence="2 3">JCM 16221</strain>
    </source>
</reference>